<dbReference type="GO" id="GO:0015386">
    <property type="term" value="F:potassium:proton antiporter activity"/>
    <property type="evidence" value="ECO:0007669"/>
    <property type="project" value="TreeGrafter"/>
</dbReference>
<feature type="domain" description="Cation/H+ exchanger transmembrane" evidence="12">
    <location>
        <begin position="13"/>
        <end position="414"/>
    </location>
</feature>
<dbReference type="GO" id="GO:0098719">
    <property type="term" value="P:sodium ion import across plasma membrane"/>
    <property type="evidence" value="ECO:0007669"/>
    <property type="project" value="TreeGrafter"/>
</dbReference>
<dbReference type="RefSeq" id="WP_369344171.1">
    <property type="nucleotide sequence ID" value="NZ_CP129674.1"/>
</dbReference>
<feature type="transmembrane region" description="Helical" evidence="11">
    <location>
        <begin position="107"/>
        <end position="131"/>
    </location>
</feature>
<feature type="transmembrane region" description="Helical" evidence="11">
    <location>
        <begin position="315"/>
        <end position="337"/>
    </location>
</feature>
<dbReference type="GO" id="GO:0005886">
    <property type="term" value="C:plasma membrane"/>
    <property type="evidence" value="ECO:0007669"/>
    <property type="project" value="UniProtKB-SubCell"/>
</dbReference>
<feature type="region of interest" description="Disordered" evidence="10">
    <location>
        <begin position="522"/>
        <end position="544"/>
    </location>
</feature>
<dbReference type="Gene3D" id="6.10.140.1330">
    <property type="match status" value="1"/>
</dbReference>
<dbReference type="InterPro" id="IPR006153">
    <property type="entry name" value="Cation/H_exchanger_TM"/>
</dbReference>
<evidence type="ECO:0000313" key="13">
    <source>
        <dbReference type="EMBL" id="XDS44593.1"/>
    </source>
</evidence>
<evidence type="ECO:0000256" key="1">
    <source>
        <dbReference type="ARBA" id="ARBA00004651"/>
    </source>
</evidence>
<evidence type="ECO:0000256" key="11">
    <source>
        <dbReference type="SAM" id="Phobius"/>
    </source>
</evidence>
<feature type="transmembrane region" description="Helical" evidence="11">
    <location>
        <begin position="273"/>
        <end position="294"/>
    </location>
</feature>
<dbReference type="Pfam" id="PF00999">
    <property type="entry name" value="Na_H_Exchanger"/>
    <property type="match status" value="1"/>
</dbReference>
<dbReference type="AlphaFoldDB" id="A0AB39U703"/>
<evidence type="ECO:0000256" key="7">
    <source>
        <dbReference type="ARBA" id="ARBA00023065"/>
    </source>
</evidence>
<evidence type="ECO:0000256" key="9">
    <source>
        <dbReference type="ARBA" id="ARBA00023201"/>
    </source>
</evidence>
<protein>
    <submittedName>
        <fullName evidence="13">Cation:proton antiporter</fullName>
    </submittedName>
</protein>
<feature type="transmembrane region" description="Helical" evidence="11">
    <location>
        <begin position="31"/>
        <end position="47"/>
    </location>
</feature>
<organism evidence="13">
    <name type="scientific">Bifidobacterium aquikefiricola</name>
    <dbReference type="NCBI Taxonomy" id="3059038"/>
    <lineage>
        <taxon>Bacteria</taxon>
        <taxon>Bacillati</taxon>
        <taxon>Actinomycetota</taxon>
        <taxon>Actinomycetes</taxon>
        <taxon>Bifidobacteriales</taxon>
        <taxon>Bifidobacteriaceae</taxon>
        <taxon>Bifidobacterium</taxon>
    </lineage>
</organism>
<dbReference type="KEGG" id="baqk:QN215_00135"/>
<feature type="transmembrane region" description="Helical" evidence="11">
    <location>
        <begin position="182"/>
        <end position="205"/>
    </location>
</feature>
<gene>
    <name evidence="13" type="ORF">QN215_00135</name>
</gene>
<keyword evidence="4 11" id="KW-0812">Transmembrane</keyword>
<sequence length="743" mass="82375">MESFTLILCIIGAVLVSSFISRFIPRISTPLVQILLGALMTVLPIVPSTNLDPELFMVLFIAPLLYYEAHSINKQALLKNLRLSLSLAIGLASVTMLAVGYSLHGAWLSIPLAAAFALGAALGPTDAVAVSSIGRVANLSERQRSILNGESLFNDATGVIGFQFAIYAASTGSFSAVGAVSQFLFSFIGGIAVGAVAGLLMNWVFETSRHLGWETTTTRILLEIFFPFLLYLIAEHVLHISGVLAVVTGGLLARFDTSGIGPNVSRTNIVSSSVWTVLSFSLNGAVFVLLGMLLPNAMMSSWSDDNISHGLLIEIIVLVSLVVILMRFIWISAMLAFTKDMVTGERRPMSLERWRSAAIMTFGGPKGTITLSLALTIPYTVRSGAWFPMRDELIFIAAGVIIVTLLLANFALQALAPPNTQGVSTKFVEAVLEVLRRTIERLSEHDTPENHHALRMVLSSYNQRIARLKSQIGQHDSKELERLQIIVLNWERDYIETRITIIEQEIIDFNASHGDESEELAAMDSDDTGNMPVTSPDNMSEKALEDTPELSDERKSWQNSKIVSQLTPLQRFESERQAAERILVHISRTLSHISEASEMRWRLRSLRRRTHNLAKGIESRVRHSTPLVSDDTIYAVSRRLHLDLNRYVIEKLYAELAKPDFNTEDVLSVIIEHQRAETALRARPSVNESAHVLNGIQEIKREGYAIELEVIQNMFESGDITRAEARQLRRNVYVMQVDADSNL</sequence>
<accession>A0AB39U703</accession>
<dbReference type="GO" id="GO:0015385">
    <property type="term" value="F:sodium:proton antiporter activity"/>
    <property type="evidence" value="ECO:0007669"/>
    <property type="project" value="InterPro"/>
</dbReference>
<feature type="transmembrane region" description="Helical" evidence="11">
    <location>
        <begin position="357"/>
        <end position="381"/>
    </location>
</feature>
<evidence type="ECO:0000256" key="10">
    <source>
        <dbReference type="SAM" id="MobiDB-lite"/>
    </source>
</evidence>
<comment type="subcellular location">
    <subcellularLocation>
        <location evidence="1">Cell membrane</location>
        <topology evidence="1">Multi-pass membrane protein</topology>
    </subcellularLocation>
</comment>
<feature type="transmembrane region" description="Helical" evidence="11">
    <location>
        <begin position="393"/>
        <end position="416"/>
    </location>
</feature>
<name>A0AB39U703_9BIFI</name>
<feature type="transmembrane region" description="Helical" evidence="11">
    <location>
        <begin position="53"/>
        <end position="69"/>
    </location>
</feature>
<evidence type="ECO:0000259" key="12">
    <source>
        <dbReference type="Pfam" id="PF00999"/>
    </source>
</evidence>
<dbReference type="GO" id="GO:0051453">
    <property type="term" value="P:regulation of intracellular pH"/>
    <property type="evidence" value="ECO:0007669"/>
    <property type="project" value="TreeGrafter"/>
</dbReference>
<keyword evidence="9" id="KW-0739">Sodium transport</keyword>
<proteinExistence type="predicted"/>
<feature type="transmembrane region" description="Helical" evidence="11">
    <location>
        <begin position="225"/>
        <end position="253"/>
    </location>
</feature>
<feature type="transmembrane region" description="Helical" evidence="11">
    <location>
        <begin position="81"/>
        <end position="101"/>
    </location>
</feature>
<keyword evidence="5 11" id="KW-1133">Transmembrane helix</keyword>
<keyword evidence="7" id="KW-0406">Ion transport</keyword>
<dbReference type="EMBL" id="CP129674">
    <property type="protein sequence ID" value="XDS44593.1"/>
    <property type="molecule type" value="Genomic_DNA"/>
</dbReference>
<keyword evidence="6" id="KW-0915">Sodium</keyword>
<evidence type="ECO:0000256" key="3">
    <source>
        <dbReference type="ARBA" id="ARBA00022475"/>
    </source>
</evidence>
<feature type="transmembrane region" description="Helical" evidence="11">
    <location>
        <begin position="152"/>
        <end position="170"/>
    </location>
</feature>
<evidence type="ECO:0000256" key="8">
    <source>
        <dbReference type="ARBA" id="ARBA00023136"/>
    </source>
</evidence>
<keyword evidence="3" id="KW-1003">Cell membrane</keyword>
<dbReference type="InterPro" id="IPR018422">
    <property type="entry name" value="Cation/H_exchanger_CPA1"/>
</dbReference>
<feature type="transmembrane region" description="Helical" evidence="11">
    <location>
        <begin position="6"/>
        <end position="24"/>
    </location>
</feature>
<keyword evidence="2" id="KW-0813">Transport</keyword>
<evidence type="ECO:0000256" key="5">
    <source>
        <dbReference type="ARBA" id="ARBA00022989"/>
    </source>
</evidence>
<keyword evidence="8 11" id="KW-0472">Membrane</keyword>
<evidence type="ECO:0000256" key="6">
    <source>
        <dbReference type="ARBA" id="ARBA00023053"/>
    </source>
</evidence>
<dbReference type="PANTHER" id="PTHR10110">
    <property type="entry name" value="SODIUM/HYDROGEN EXCHANGER"/>
    <property type="match status" value="1"/>
</dbReference>
<evidence type="ECO:0000256" key="4">
    <source>
        <dbReference type="ARBA" id="ARBA00022692"/>
    </source>
</evidence>
<dbReference type="PANTHER" id="PTHR10110:SF86">
    <property type="entry name" value="SODIUM_HYDROGEN EXCHANGER 7"/>
    <property type="match status" value="1"/>
</dbReference>
<reference evidence="13" key="1">
    <citation type="submission" date="2023-07" db="EMBL/GenBank/DDBJ databases">
        <title>Bifidobacterium aquikefiriaerophilum sp. nov. and Bifidobacterium eccum sp. nov., isolated from water kefir.</title>
        <authorList>
            <person name="Breselge S."/>
            <person name="Bellassi P."/>
            <person name="Barcenilla C."/>
            <person name="Alvarez-Ordonez A."/>
            <person name="Morelli L."/>
            <person name="Cotter P.D."/>
        </authorList>
    </citation>
    <scope>NUCLEOTIDE SEQUENCE</scope>
    <source>
        <strain evidence="13">WK041_4_12</strain>
    </source>
</reference>
<evidence type="ECO:0000256" key="2">
    <source>
        <dbReference type="ARBA" id="ARBA00022448"/>
    </source>
</evidence>